<dbReference type="InterPro" id="IPR024317">
    <property type="entry name" value="Dynein_heavy_chain_D4_dom"/>
</dbReference>
<evidence type="ECO:0000256" key="2">
    <source>
        <dbReference type="ARBA" id="ARBA00023054"/>
    </source>
</evidence>
<evidence type="ECO:0000259" key="5">
    <source>
        <dbReference type="SMART" id="SM00382"/>
    </source>
</evidence>
<evidence type="ECO:0000256" key="4">
    <source>
        <dbReference type="SAM" id="MobiDB-lite"/>
    </source>
</evidence>
<evidence type="ECO:0000256" key="3">
    <source>
        <dbReference type="SAM" id="Coils"/>
    </source>
</evidence>
<dbReference type="KEGG" id="ccar:109063956"/>
<feature type="region of interest" description="Disordered" evidence="4">
    <location>
        <begin position="2652"/>
        <end position="2686"/>
    </location>
</feature>
<keyword evidence="2 3" id="KW-0175">Coiled coil</keyword>
<accession>A0A9Q9YMH3</accession>
<dbReference type="Pfam" id="PF17852">
    <property type="entry name" value="Dynein_AAA_lid"/>
    <property type="match status" value="1"/>
</dbReference>
<dbReference type="GeneID" id="109063956"/>
<dbReference type="GO" id="GO:0005524">
    <property type="term" value="F:ATP binding"/>
    <property type="evidence" value="ECO:0007669"/>
    <property type="project" value="InterPro"/>
</dbReference>
<reference evidence="6" key="1">
    <citation type="submission" date="2025-08" db="UniProtKB">
        <authorList>
            <consortium name="RefSeq"/>
        </authorList>
    </citation>
    <scope>IDENTIFICATION</scope>
    <source>
        <tissue evidence="6">Muscle</tissue>
    </source>
</reference>
<dbReference type="InterPro" id="IPR026983">
    <property type="entry name" value="DHC"/>
</dbReference>
<dbReference type="RefSeq" id="XP_042622933.1">
    <property type="nucleotide sequence ID" value="XM_042766999.1"/>
</dbReference>
<comment type="similarity">
    <text evidence="1">Belongs to the dynein heavy chain family.</text>
</comment>
<feature type="domain" description="AAA+ ATPase" evidence="5">
    <location>
        <begin position="1878"/>
        <end position="2150"/>
    </location>
</feature>
<feature type="domain" description="AAA+ ATPase" evidence="5">
    <location>
        <begin position="2288"/>
        <end position="2439"/>
    </location>
</feature>
<dbReference type="SMR" id="A0A9Q9YMH3"/>
<dbReference type="Pfam" id="PF18199">
    <property type="entry name" value="Dynein_C"/>
    <property type="match status" value="1"/>
</dbReference>
<dbReference type="InterPro" id="IPR024743">
    <property type="entry name" value="Dynein_HC_stalk"/>
</dbReference>
<dbReference type="PANTHER" id="PTHR10676:SF359">
    <property type="entry name" value="DYNEIN HEAVY CHAIN DOMAIN-CONTAINING PROTEIN 1"/>
    <property type="match status" value="1"/>
</dbReference>
<dbReference type="PANTHER" id="PTHR10676">
    <property type="entry name" value="DYNEIN HEAVY CHAIN FAMILY PROTEIN"/>
    <property type="match status" value="1"/>
</dbReference>
<dbReference type="GO" id="GO:0036126">
    <property type="term" value="C:sperm flagellum"/>
    <property type="evidence" value="ECO:0007669"/>
    <property type="project" value="TreeGrafter"/>
</dbReference>
<dbReference type="InterPro" id="IPR025662">
    <property type="entry name" value="Sigma_54_int_dom_ATP-bd_1"/>
</dbReference>
<evidence type="ECO:0000313" key="6">
    <source>
        <dbReference type="RefSeq" id="XP_042622933.1"/>
    </source>
</evidence>
<protein>
    <submittedName>
        <fullName evidence="6">Dynein heavy chain domain-containing protein 1 isoform X1</fullName>
    </submittedName>
</protein>
<dbReference type="InterPro" id="IPR041228">
    <property type="entry name" value="Dynein_C"/>
</dbReference>
<proteinExistence type="inferred from homology"/>
<evidence type="ECO:0000256" key="1">
    <source>
        <dbReference type="ARBA" id="ARBA00008887"/>
    </source>
</evidence>
<dbReference type="Pfam" id="PF08393">
    <property type="entry name" value="DHC_N2"/>
    <property type="match status" value="1"/>
</dbReference>
<dbReference type="OrthoDB" id="5986589at2759"/>
<dbReference type="GO" id="GO:0036156">
    <property type="term" value="C:inner dynein arm"/>
    <property type="evidence" value="ECO:0007669"/>
    <property type="project" value="TreeGrafter"/>
</dbReference>
<feature type="compositionally biased region" description="Basic and acidic residues" evidence="4">
    <location>
        <begin position="2664"/>
        <end position="2674"/>
    </location>
</feature>
<dbReference type="InterPro" id="IPR013602">
    <property type="entry name" value="Dynein_heavy_linker"/>
</dbReference>
<gene>
    <name evidence="6" type="primary">LOC109063956</name>
</gene>
<dbReference type="InterPro" id="IPR035699">
    <property type="entry name" value="AAA_6"/>
</dbReference>
<dbReference type="FunFam" id="1.20.140.100:FF:000008">
    <property type="entry name" value="Dynein heavy chain domain 1"/>
    <property type="match status" value="1"/>
</dbReference>
<dbReference type="InterPro" id="IPR004273">
    <property type="entry name" value="Dynein_heavy_D6_P-loop"/>
</dbReference>
<dbReference type="SMART" id="SM00382">
    <property type="entry name" value="AAA"/>
    <property type="match status" value="2"/>
</dbReference>
<sequence>MSSPKRETGGDGFKEPAVTRSKRGNKLYCSADCSLEPAASQPRLRFRESHTATPAFRCEPSPFRSLSPPLSPPQYDLSFVKLPQLVSQVGTDLPVRETVWREGPRFRTPVRAIQCSNIRKFNVGHEKPAVPREKNKTKKNRKPKYKPLTGREVVEMLAKEKRLGEHEFYYLKASEDGPYRPYDLRVVSHSEAGTDYYTNTLTTIIHVQNDCCVELWSLEEWTRESVLWGAVRNIPFFRDFVLRKTFKRWHRNAHKATVKRRIDFLPSQLLIAVPQFRGALLHLARLTEELKQVSWLPHDDIRMYTLLDFQTALLEKSQAAQASLDSFLHCYTATLSRVRDETYKAHQELQMKVENSKLYQSTQSLHLQLTYHRNLQKELSQAEQALRWLGNLAALADRMTVQNLVTISKRENTAFLNNVLKREREQQGGLFQTEIIFGADGQLTVFPPLQLFQKVLLGALLLVTDSVLQVFDSCSLSRDSKGCLSTSCVEDHIAAKCCEVTGPGSVSSQKEHDMSPQTLMPVRMNSLRVQGQRVRGHYQPLPRRLLEWNLKVHIGTQEFQNEQNKITQDAITEVQWLCESHSWLADVHLFTGQWSSASLETLSGCSPQKYEELIKKLHFWMDRVHSLPPSFTTSNKLFTVEISNFQKDIGSILGTIDKDVLKLLCDDLQTRSENLISELKRAVEVMKSEPSTFHQFTVFSNTVQHSERMLGDIQQRLEDLHSLQETVRRNYTHMDPNDILSLKQVVDLWDQFVQLLKPAADIVTQQLPSMLDTLDKNISLLVNKLDNLVSRATSRLYLDPDQNPKEMLVQLKALYSQFYVIAEQLNDQSRASEILRGHLLDLTFVTVARQNMEARKGLWELMSVLSTQIHEWKLLKFKKFVVAKAQGKVSEWLRQAEAFAKVIPSHDALLQKTLQILQGFNQLLPVLSKLSSPTLKPKHWRNISKGIGLLYDPEWKLTLADLMSKELQKHLNKIDKIYLDAKTEADMEQNFRALQRHWEQAEFLHTRFIIAVQQQQGPQLGDGKEKNVSPQNAPNHHIIDGGTFTIIGLEALLAQTKESVLMLSDMLRSPHVAEFQQEVEHWLLLLQELDKLLDIFERYQQKWIFLSRMFNETSVHAQKSELQEKFHPVDKMFREIIQITVNDPHVSSFVRLGTTTEATDSLQGQSLHAVFMNGLTTMEEISSHLLYIMESPRSQFPRLYFLSDGEVMKLLSLQLPEPPSLLPLVQKCFKGVKQLDVQVDGGVCCDYDLTALSNQQMCIHSVYGEFGEHVPFIGPLEPNLNPVAWLSLFEQKLYHAVKQAILKCLAVQQHSNIENHPSTPDLIGNSKENNSKVAHEPPSLLHLISQYPLQCLLVAEEVLWCSTIRKSSHTGMWTRIKSQNAAKLHYLCQLLKEHSNEKTYQILTALRALVMLTMKHSGQTDGLAEVKGDLESSFEWHKLIKYYLIPNDNAPSSNLLPPQENQSVCVDILCTQLPYGYEYIGPDNWTMVTSPSTEQAYMGIILALSSFKCAFISGPHMSGKQHTAVQLGYALGRQVVILKCCSDTATSVVSQMLLGALQSGAWLVLDSVDLLKQGTLSELGQCLTEIHQNLSVVQRQAQEEAHELTCSFGKCSSGKLIKKDNSTVNKVECHIAGKNIQAMLSYGCVTISANGYSTEIPENLRTAMRPVAFMQPHYRTIAEVMLMSFGFSEAATISRRLVSLFSLAKDSHCLPDFVSGHQTSWLVLLRNVIAVSGTHLHLSRNLEEIGKGTFCSQNETGSAYTRLETIPAKVKEHYSSHFKFVSQSNVIVNELEEQAAIKGVLSVMQYTVSDPKRASQFCKISEQIFPKARCFSSPQLFIAEGEQKILRNLVIDELQQQGFYADTQILHNVLILHQVLKLSNVVVLVGPAGSGKTTLYKALSIALQKLSRARDIEPTGDPTGDFNDIHYYLPKPCWTSVSTEVIFPNTLSLKQFFGGYCGQDNSWFDGAFTKALRHSEQPLSIAPCKRKITVQKQQEKWIVLDGDPLGRPAWMDSLTTLCDLEHPYLCLSSGEKIEPSRLKILAEITDLGDSTPSVVTHCSLVYVSGEDLWRSVWKSEMNLLSTEQNVDQITLEMWSHLSEELFPDTLAFLKNRAVSSVMASDRCEGRQSSRITDGLQEIMSFIKILHTLLEHSGKGGGLKYTSRKTVTTDSTQALQSPCNDAMAPSSQWWLQARNLFIVAYIWGFGGHLHPRHWPHFDLFVREALYKSHCNIETPPEGTVFEHFFEFSEKMRDTTHFINCFMRKSPQLCFTSVPQYEKHAYLLDMLLDVHQPVLIVGESGSGKTMLCKSLISKTRPHMHLPACLGLHSSELRKVLERVRYQKTQVRNMEALKQPNFLLFIDDLHEAPFDVYEKTSVTLETLRQCISRGEVLISDGSHFKLFQSRAVNYLGTCSAPIGVNSNRISPRLSRLFTILTLPSMTSEILFSIHSSKLQPWLKEIQPMQRIANITNCVLTSTLDVYFAVRECFTPALHSPIFIFSLHDVHKVFQGMYLWKPRLNVQQALHSSLGYRSVSSSVLSHAAHDLNIARLWMHECLRTFGDRLASEEARQKLLSIIAEVSEKNFSTRLSREYTEGISSPTDQSSVSRKHNLNQQLYSTPSQLEENVIPLLGMAEVQIKRKESYAVENNSCLYNPGSDEDGSSYGNDEVKDNGKAKSEPGTSECKSESATEFSSCSSQMHLKCSHSVKNKYDYINQKPESHEELTTQHMPLTTTTAKTFIQLLQEAASSIQKMVFSPEFCKPLNNILQHHNFKFKCVYRERDIDMLVDQLFHTLKSREENKEESDNTYYSPTWAVHHQNVHQLVHIIRAFLIPGGHGALFGAAKKTGRKTIVRLAATLLGYQLIEVHPENEAKLWEMMKGVRSQIGVGGHLVLLVHEDTSQALKDELHVMMANGSFPGLYSDEELRNLTKDARAIEMYFKNIQRNTHVFLLYPLLWDNCERQTVKSSVLEIHITKALSLCCCVEVYQPWTCEALAESALYHLKASHQIPKTDRTVARNSLAASISEAMARIHLSATKYAATLFRFQPFGPRSYVELMVQFSFFCRHLFEQSRVQDDRLAKVLAHVKDMTDTAARHTQDVLSFRAKCEEKQKCLDQLQESVDGAYKIWEQTHHQSSQEEEWLLNLEDQSHRVQQEVQDAFKQVSPLYQAAVEALQALSQSDLDEMRHYRMPPDGFVMVMDLICMLFNRPCGWDSSKQLLMQSSFFQELEFFNISKLTDETIHKLAQITQAPCFQPSSVRDVSRTCESLCRWVRAVYQYACIQRHMAPQMAKKRNLDELMAESRARLRLARLQEDSEQKRLEELERRQKLNRQDMELLKAQLSTSEAQERDTCAAIKLVECLIKDWMSAGKEAKLANRSIPGDALLLAAVVTYLGPFGPDVRQELLQKWHKLCLDGAINMKLEDPRATVFIDVPLATCDHYVAIPVSKTFQIALNRILGLDLHRIHGDSTDLVQSVLLWGHRFAWAQRCPLLADHHKHEEPSSQTSFPPGQVTRCEEKAHEGDKYGLIVSADDPQLFDKLNHGAKEGLRVLVTHTERATSNLQILQMFVTPASSPGQSHSVKPAHPDFRLIMSTSLPVQTLIHEIHTSFLEEVQMIDLSSSTSEVQDLFLTELMQTVCLELWTQHRQIQTKKLTLQHELFQNKVSLMDYVMHASTPLLQDPDFLPHVCMCQSVSLELETEIKELSQEIDRHKALMADFYRIAELATALYNALQDVARLSPCYLFTLRGFLLTLRSALALESSDMSLHRVMESTAVISEITYNIVSHVFSQYKPRLFKNHSTLFRLLVSVAVIVHNEGCPEVERVTFLRGLSNWKSSEHFLSPSAQSVPELPSWIQTCARNDIFLLERIEPFCGLVSSLVNSSKLWREYLHIPSSTVIGPVPCQSHSHLSTMQRAILWKTLCPHWLAAVEEDLATCAQGHLLHSCPGDPPVSSAEMISNLLSKNQGPVVVHLPDKNEEVPVSIHPLPLINQIAQCQVDNKGVKLSVISFGSGCHRNAVLSALDSAVQNGHWLVLNNCHLLDCWDVRVVNKLTQVVYSTRKDLETDGRVLNAASTGRFVHPQFRLWLITRSDRTHSVPVAVRIRALHLVCDSSWDLKDELWSSVKQTLPFSSHENTVNTRCAVLHSILRQRQTFKHLGQAQLYLWTQEDLLALIDAHHCIAKHCSDPVGALEYIAGHLVYGSHVSDHEDRAAVQSVIRACLREPSTLWGHGKDILSDIINFTGRFEAGGLLKDLRHCIQCITSSTDPFILGFSPGMASELVKLKSHRLSILLHQSQNIYAEVRGDTSLLMQPQELPDYRTAWERLLTLQNKLRKMDIGMGMESASLGPLRCFFQAEREHLDALVSSLLLDSFQPVKYNMTSSSTAYLTSSALSRLETQAEQLRSYLWEESSSIKPRLYRLAAFLNPRGFLAALIRDAVHIQDEDISLYCLNFKVLHDMVSLSSPPISGVCLSGLELHGALWDPGSRVLKDTESPNPSPFPPLWVSVEENKGDQICSSKTSHCNSSPQPLYCCPMYVDRQTADGGQDLSDDNIIIHVPLETRLDPILCAMRRVRLTSTLLQ</sequence>
<dbReference type="InterPro" id="IPR041658">
    <property type="entry name" value="AAA_lid_11"/>
</dbReference>
<dbReference type="InterPro" id="IPR003593">
    <property type="entry name" value="AAA+_ATPase"/>
</dbReference>
<dbReference type="Proteomes" id="UP001155660">
    <property type="component" value="Chromosome A11"/>
</dbReference>
<dbReference type="GO" id="GO:0045505">
    <property type="term" value="F:dynein intermediate chain binding"/>
    <property type="evidence" value="ECO:0007669"/>
    <property type="project" value="InterPro"/>
</dbReference>
<dbReference type="Pfam" id="PF12777">
    <property type="entry name" value="MT"/>
    <property type="match status" value="1"/>
</dbReference>
<dbReference type="Pfam" id="PF12775">
    <property type="entry name" value="AAA_7"/>
    <property type="match status" value="1"/>
</dbReference>
<dbReference type="Pfam" id="PF12774">
    <property type="entry name" value="AAA_6"/>
    <property type="match status" value="2"/>
</dbReference>
<feature type="coiled-coil region" evidence="3">
    <location>
        <begin position="3302"/>
        <end position="3336"/>
    </location>
</feature>
<dbReference type="InterPro" id="IPR041466">
    <property type="entry name" value="Dynein_AAA5_ext"/>
</dbReference>
<dbReference type="CDD" id="cd00009">
    <property type="entry name" value="AAA"/>
    <property type="match status" value="1"/>
</dbReference>
<dbReference type="Pfam" id="PF18198">
    <property type="entry name" value="AAA_lid_11"/>
    <property type="match status" value="1"/>
</dbReference>
<dbReference type="Pfam" id="PF03028">
    <property type="entry name" value="Dynein_heavy"/>
    <property type="match status" value="1"/>
</dbReference>
<dbReference type="PROSITE" id="PS00675">
    <property type="entry name" value="SIGMA54_INTERACT_1"/>
    <property type="match status" value="1"/>
</dbReference>
<dbReference type="GO" id="GO:0008569">
    <property type="term" value="F:minus-end-directed microtubule motor activity"/>
    <property type="evidence" value="ECO:0007669"/>
    <property type="project" value="InterPro"/>
</dbReference>
<dbReference type="Pfam" id="PF12780">
    <property type="entry name" value="AAA_8"/>
    <property type="match status" value="1"/>
</dbReference>
<organism evidence="6">
    <name type="scientific">Cyprinus carpio</name>
    <name type="common">Common carp</name>
    <dbReference type="NCBI Taxonomy" id="7962"/>
    <lineage>
        <taxon>Eukaryota</taxon>
        <taxon>Metazoa</taxon>
        <taxon>Chordata</taxon>
        <taxon>Craniata</taxon>
        <taxon>Vertebrata</taxon>
        <taxon>Euteleostomi</taxon>
        <taxon>Actinopterygii</taxon>
        <taxon>Neopterygii</taxon>
        <taxon>Teleostei</taxon>
        <taxon>Ostariophysi</taxon>
        <taxon>Cypriniformes</taxon>
        <taxon>Cyprinidae</taxon>
        <taxon>Cyprininae</taxon>
        <taxon>Cyprinus</taxon>
    </lineage>
</organism>
<dbReference type="GO" id="GO:0030317">
    <property type="term" value="P:flagellated sperm motility"/>
    <property type="evidence" value="ECO:0007669"/>
    <property type="project" value="TreeGrafter"/>
</dbReference>
<dbReference type="GO" id="GO:0051959">
    <property type="term" value="F:dynein light intermediate chain binding"/>
    <property type="evidence" value="ECO:0007669"/>
    <property type="project" value="InterPro"/>
</dbReference>
<name>A0A9Q9YMH3_CYPCA</name>